<gene>
    <name evidence="1" type="ORF">SLS60_006503</name>
</gene>
<accession>A0ABR3RBI4</accession>
<name>A0ABR3RBI4_9PLEO</name>
<protein>
    <submittedName>
        <fullName evidence="1">Uncharacterized protein</fullName>
    </submittedName>
</protein>
<keyword evidence="2" id="KW-1185">Reference proteome</keyword>
<organism evidence="1 2">
    <name type="scientific">Paraconiothyrium brasiliense</name>
    <dbReference type="NCBI Taxonomy" id="300254"/>
    <lineage>
        <taxon>Eukaryota</taxon>
        <taxon>Fungi</taxon>
        <taxon>Dikarya</taxon>
        <taxon>Ascomycota</taxon>
        <taxon>Pezizomycotina</taxon>
        <taxon>Dothideomycetes</taxon>
        <taxon>Pleosporomycetidae</taxon>
        <taxon>Pleosporales</taxon>
        <taxon>Massarineae</taxon>
        <taxon>Didymosphaeriaceae</taxon>
        <taxon>Paraconiothyrium</taxon>
    </lineage>
</organism>
<reference evidence="1 2" key="1">
    <citation type="submission" date="2024-02" db="EMBL/GenBank/DDBJ databases">
        <title>De novo assembly and annotation of 12 fungi associated with fruit tree decline syndrome in Ontario, Canada.</title>
        <authorList>
            <person name="Sulman M."/>
            <person name="Ellouze W."/>
            <person name="Ilyukhin E."/>
        </authorList>
    </citation>
    <scope>NUCLEOTIDE SEQUENCE [LARGE SCALE GENOMIC DNA]</scope>
    <source>
        <strain evidence="1 2">M42-189</strain>
    </source>
</reference>
<comment type="caution">
    <text evidence="1">The sequence shown here is derived from an EMBL/GenBank/DDBJ whole genome shotgun (WGS) entry which is preliminary data.</text>
</comment>
<evidence type="ECO:0000313" key="1">
    <source>
        <dbReference type="EMBL" id="KAL1601588.1"/>
    </source>
</evidence>
<evidence type="ECO:0000313" key="2">
    <source>
        <dbReference type="Proteomes" id="UP001521785"/>
    </source>
</evidence>
<dbReference type="EMBL" id="JAKJXO020000008">
    <property type="protein sequence ID" value="KAL1601588.1"/>
    <property type="molecule type" value="Genomic_DNA"/>
</dbReference>
<proteinExistence type="predicted"/>
<sequence>MGTSESDSQPAPSVVHDAFSAVSANGFSKTQEVIYMDAHPQPFTNSQDEFAQVVQGKGWTIPQVAKGLEAFPRSVEEFGFDFQEGRALLDESEQFADNVPATRLTYLSLDTADLRTDQSVKATYMAWSSKLLALTYLHHPVYGASTWLGTGLPGDWQPDSDYESSISDLATGYKGCLNLKHVAIGAARSQTYGDQIHEIDLCHDLSEKVANIFKNNYINLETISVNLSGSNPFFGAAKPRSFLVEKDGTVGEVSDYDTGEHLTKDTCSLLGLETSLELVNYLPAELLKIMPSDKVSFEEHWNR</sequence>
<dbReference type="Proteomes" id="UP001521785">
    <property type="component" value="Unassembled WGS sequence"/>
</dbReference>